<evidence type="ECO:0000256" key="1">
    <source>
        <dbReference type="SAM" id="Phobius"/>
    </source>
</evidence>
<proteinExistence type="predicted"/>
<feature type="transmembrane region" description="Helical" evidence="1">
    <location>
        <begin position="192"/>
        <end position="215"/>
    </location>
</feature>
<accession>A0A2H0PXU4</accession>
<gene>
    <name evidence="2" type="ORF">COV41_00465</name>
</gene>
<keyword evidence="1" id="KW-0812">Transmembrane</keyword>
<dbReference type="EMBL" id="PCXE01000010">
    <property type="protein sequence ID" value="PIR26881.1"/>
    <property type="molecule type" value="Genomic_DNA"/>
</dbReference>
<name>A0A2H0PXU4_9BACT</name>
<feature type="transmembrane region" description="Helical" evidence="1">
    <location>
        <begin position="132"/>
        <end position="152"/>
    </location>
</feature>
<reference evidence="2 3" key="1">
    <citation type="submission" date="2017-09" db="EMBL/GenBank/DDBJ databases">
        <title>Depth-based differentiation of microbial function through sediment-hosted aquifers and enrichment of novel symbionts in the deep terrestrial subsurface.</title>
        <authorList>
            <person name="Probst A.J."/>
            <person name="Ladd B."/>
            <person name="Jarett J.K."/>
            <person name="Geller-Mcgrath D.E."/>
            <person name="Sieber C.M."/>
            <person name="Emerson J.B."/>
            <person name="Anantharaman K."/>
            <person name="Thomas B.C."/>
            <person name="Malmstrom R."/>
            <person name="Stieglmeier M."/>
            <person name="Klingl A."/>
            <person name="Woyke T."/>
            <person name="Ryan C.M."/>
            <person name="Banfield J.F."/>
        </authorList>
    </citation>
    <scope>NUCLEOTIDE SEQUENCE [LARGE SCALE GENOMIC DNA]</scope>
    <source>
        <strain evidence="2">CG11_big_fil_rev_8_21_14_0_20_43_10</strain>
    </source>
</reference>
<protein>
    <recommendedName>
        <fullName evidence="4">Lycopene cyclase domain-containing protein</fullName>
    </recommendedName>
</protein>
<evidence type="ECO:0008006" key="4">
    <source>
        <dbReference type="Google" id="ProtNLM"/>
    </source>
</evidence>
<feature type="transmembrane region" description="Helical" evidence="1">
    <location>
        <begin position="55"/>
        <end position="73"/>
    </location>
</feature>
<comment type="caution">
    <text evidence="2">The sequence shown here is derived from an EMBL/GenBank/DDBJ whole genome shotgun (WGS) entry which is preliminary data.</text>
</comment>
<sequence length="258" mass="29461">MNKKQLDLIVMAGCIVLAVCLSLRYELPGLAVIVFYLLLPAIYLCIRERKNYKKLTIATLLFGISGIGVLDFIQEINNTWTSLPSRLVFPQKIFGLTPIDYAIFYFVWIFFICAFYEHFLDDEKKQKISNHLAYALVPFVLAFAVVITLFVFNPKFLAMPYAYLVVAFTGMFPAIAYMCFMKPRLIAKTAKLGAFFFVLFLACELTSLKTNLWSFPGQYIGLVTLFGLTFPIEEFIFWICLGAPSVIAYYEFSIDDGK</sequence>
<feature type="transmembrane region" description="Helical" evidence="1">
    <location>
        <begin position="30"/>
        <end position="46"/>
    </location>
</feature>
<dbReference type="Proteomes" id="UP000236846">
    <property type="component" value="Unassembled WGS sequence"/>
</dbReference>
<evidence type="ECO:0000313" key="2">
    <source>
        <dbReference type="EMBL" id="PIR26881.1"/>
    </source>
</evidence>
<dbReference type="AlphaFoldDB" id="A0A2H0PXU4"/>
<feature type="transmembrane region" description="Helical" evidence="1">
    <location>
        <begin position="7"/>
        <end position="24"/>
    </location>
</feature>
<feature type="transmembrane region" description="Helical" evidence="1">
    <location>
        <begin position="235"/>
        <end position="252"/>
    </location>
</feature>
<feature type="transmembrane region" description="Helical" evidence="1">
    <location>
        <begin position="93"/>
        <end position="120"/>
    </location>
</feature>
<keyword evidence="1" id="KW-0472">Membrane</keyword>
<keyword evidence="1" id="KW-1133">Transmembrane helix</keyword>
<evidence type="ECO:0000313" key="3">
    <source>
        <dbReference type="Proteomes" id="UP000236846"/>
    </source>
</evidence>
<feature type="transmembrane region" description="Helical" evidence="1">
    <location>
        <begin position="158"/>
        <end position="180"/>
    </location>
</feature>
<organism evidence="2 3">
    <name type="scientific">Candidatus Brennerbacteria bacterium CG11_big_fil_rev_8_21_14_0_20_43_10</name>
    <dbReference type="NCBI Taxonomy" id="1974523"/>
    <lineage>
        <taxon>Bacteria</taxon>
        <taxon>Candidatus Brenneribacteriota</taxon>
    </lineage>
</organism>